<dbReference type="SMART" id="SM00848">
    <property type="entry name" value="Inhibitor_I29"/>
    <property type="match status" value="1"/>
</dbReference>
<gene>
    <name evidence="9" type="ORF">V6N11_039931</name>
</gene>
<evidence type="ECO:0000259" key="7">
    <source>
        <dbReference type="SMART" id="SM00645"/>
    </source>
</evidence>
<feature type="chain" id="PRO_5045987752" evidence="6">
    <location>
        <begin position="23"/>
        <end position="342"/>
    </location>
</feature>
<feature type="domain" description="Cathepsin propeptide inhibitor" evidence="8">
    <location>
        <begin position="39"/>
        <end position="95"/>
    </location>
</feature>
<dbReference type="InterPro" id="IPR000668">
    <property type="entry name" value="Peptidase_C1A_C"/>
</dbReference>
<name>A0ABR2RFX9_9ROSI</name>
<keyword evidence="4" id="KW-0788">Thiol protease</keyword>
<dbReference type="Pfam" id="PF00112">
    <property type="entry name" value="Peptidase_C1"/>
    <property type="match status" value="1"/>
</dbReference>
<dbReference type="SMART" id="SM00645">
    <property type="entry name" value="Pept_C1"/>
    <property type="match status" value="1"/>
</dbReference>
<comment type="caution">
    <text evidence="9">The sequence shown here is derived from an EMBL/GenBank/DDBJ whole genome shotgun (WGS) entry which is preliminary data.</text>
</comment>
<keyword evidence="6" id="KW-0732">Signal</keyword>
<comment type="similarity">
    <text evidence="1">Belongs to the peptidase C1 family.</text>
</comment>
<dbReference type="CDD" id="cd02248">
    <property type="entry name" value="Peptidase_C1A"/>
    <property type="match status" value="1"/>
</dbReference>
<dbReference type="PRINTS" id="PR00705">
    <property type="entry name" value="PAPAIN"/>
</dbReference>
<evidence type="ECO:0000313" key="10">
    <source>
        <dbReference type="Proteomes" id="UP001396334"/>
    </source>
</evidence>
<dbReference type="Gene3D" id="3.90.70.10">
    <property type="entry name" value="Cysteine proteinases"/>
    <property type="match status" value="1"/>
</dbReference>
<evidence type="ECO:0000256" key="6">
    <source>
        <dbReference type="SAM" id="SignalP"/>
    </source>
</evidence>
<evidence type="ECO:0000256" key="3">
    <source>
        <dbReference type="ARBA" id="ARBA00022801"/>
    </source>
</evidence>
<feature type="domain" description="Peptidase C1A papain C-terminal" evidence="7">
    <location>
        <begin position="124"/>
        <end position="340"/>
    </location>
</feature>
<evidence type="ECO:0000256" key="5">
    <source>
        <dbReference type="ARBA" id="ARBA00023157"/>
    </source>
</evidence>
<accession>A0ABR2RFX9</accession>
<evidence type="ECO:0000256" key="1">
    <source>
        <dbReference type="ARBA" id="ARBA00008455"/>
    </source>
</evidence>
<dbReference type="Pfam" id="PF08246">
    <property type="entry name" value="Inhibitor_I29"/>
    <property type="match status" value="1"/>
</dbReference>
<dbReference type="InterPro" id="IPR025660">
    <property type="entry name" value="Pept_his_AS"/>
</dbReference>
<keyword evidence="5" id="KW-1015">Disulfide bond</keyword>
<keyword evidence="3" id="KW-0378">Hydrolase</keyword>
<reference evidence="9 10" key="1">
    <citation type="journal article" date="2024" name="G3 (Bethesda)">
        <title>Genome assembly of Hibiscus sabdariffa L. provides insights into metabolisms of medicinal natural products.</title>
        <authorList>
            <person name="Kim T."/>
        </authorList>
    </citation>
    <scope>NUCLEOTIDE SEQUENCE [LARGE SCALE GENOMIC DNA]</scope>
    <source>
        <strain evidence="9">TK-2024</strain>
        <tissue evidence="9">Old leaves</tissue>
    </source>
</reference>
<dbReference type="InterPro" id="IPR025661">
    <property type="entry name" value="Pept_asp_AS"/>
</dbReference>
<organism evidence="9 10">
    <name type="scientific">Hibiscus sabdariffa</name>
    <name type="common">roselle</name>
    <dbReference type="NCBI Taxonomy" id="183260"/>
    <lineage>
        <taxon>Eukaryota</taxon>
        <taxon>Viridiplantae</taxon>
        <taxon>Streptophyta</taxon>
        <taxon>Embryophyta</taxon>
        <taxon>Tracheophyta</taxon>
        <taxon>Spermatophyta</taxon>
        <taxon>Magnoliopsida</taxon>
        <taxon>eudicotyledons</taxon>
        <taxon>Gunneridae</taxon>
        <taxon>Pentapetalae</taxon>
        <taxon>rosids</taxon>
        <taxon>malvids</taxon>
        <taxon>Malvales</taxon>
        <taxon>Malvaceae</taxon>
        <taxon>Malvoideae</taxon>
        <taxon>Hibiscus</taxon>
    </lineage>
</organism>
<dbReference type="PROSITE" id="PS00639">
    <property type="entry name" value="THIOL_PROTEASE_HIS"/>
    <property type="match status" value="1"/>
</dbReference>
<dbReference type="InterPro" id="IPR039417">
    <property type="entry name" value="Peptidase_C1A_papain-like"/>
</dbReference>
<dbReference type="PROSITE" id="PS00139">
    <property type="entry name" value="THIOL_PROTEASE_CYS"/>
    <property type="match status" value="1"/>
</dbReference>
<dbReference type="PROSITE" id="PS00640">
    <property type="entry name" value="THIOL_PROTEASE_ASN"/>
    <property type="match status" value="1"/>
</dbReference>
<evidence type="ECO:0000256" key="2">
    <source>
        <dbReference type="ARBA" id="ARBA00022670"/>
    </source>
</evidence>
<evidence type="ECO:0000259" key="8">
    <source>
        <dbReference type="SMART" id="SM00848"/>
    </source>
</evidence>
<feature type="signal peptide" evidence="6">
    <location>
        <begin position="1"/>
        <end position="22"/>
    </location>
</feature>
<protein>
    <submittedName>
        <fullName evidence="9">Uncharacterized protein</fullName>
    </submittedName>
</protein>
<dbReference type="InterPro" id="IPR038765">
    <property type="entry name" value="Papain-like_cys_pep_sf"/>
</dbReference>
<evidence type="ECO:0000313" key="9">
    <source>
        <dbReference type="EMBL" id="KAK9011853.1"/>
    </source>
</evidence>
<sequence length="342" mass="38594">MGNSTLTLLLVCALWMCSGVWCHSNCSVQYDSDRMLERYQRWLSRHGKKYKNKNEWALRFEVYKSNVLFIDCINSQNLSYRLIDNKFADMLNDEFRAVYLGYQRIRIPSETQTKSFQQDRYHGLPKSIDWRKKGAVTDVKDQGNCGSCWAFSAVAAVEGINQIKTGTLTSLSEQELVDCDTDSFNAGCNGGHMIKAFEFIMKKGGIASDKNYPYTGKDGSCKTKEVRHHAATISGYKIVHENMEKSLQVAVAEQPVSVAIDAGGSEFQFYHSGVFTGACGYQLNHGVTVVGYGEDHHKKYWLVKNSWGTSWGESGYIRMQRQVSDERGLCGIAMDTSYPVKE</sequence>
<evidence type="ECO:0000256" key="4">
    <source>
        <dbReference type="ARBA" id="ARBA00022807"/>
    </source>
</evidence>
<keyword evidence="2" id="KW-0645">Protease</keyword>
<dbReference type="PANTHER" id="PTHR12411">
    <property type="entry name" value="CYSTEINE PROTEASE FAMILY C1-RELATED"/>
    <property type="match status" value="1"/>
</dbReference>
<dbReference type="InterPro" id="IPR000169">
    <property type="entry name" value="Pept_cys_AS"/>
</dbReference>
<dbReference type="InterPro" id="IPR013201">
    <property type="entry name" value="Prot_inhib_I29"/>
</dbReference>
<dbReference type="InterPro" id="IPR013128">
    <property type="entry name" value="Peptidase_C1A"/>
</dbReference>
<dbReference type="Proteomes" id="UP001396334">
    <property type="component" value="Unassembled WGS sequence"/>
</dbReference>
<keyword evidence="10" id="KW-1185">Reference proteome</keyword>
<proteinExistence type="inferred from homology"/>
<dbReference type="EMBL" id="JBBPBN010000022">
    <property type="protein sequence ID" value="KAK9011853.1"/>
    <property type="molecule type" value="Genomic_DNA"/>
</dbReference>
<dbReference type="SUPFAM" id="SSF54001">
    <property type="entry name" value="Cysteine proteinases"/>
    <property type="match status" value="1"/>
</dbReference>